<dbReference type="InterPro" id="IPR000718">
    <property type="entry name" value="Peptidase_M13"/>
</dbReference>
<dbReference type="Proteomes" id="UP000827549">
    <property type="component" value="Chromosome 3"/>
</dbReference>
<dbReference type="InterPro" id="IPR008753">
    <property type="entry name" value="Peptidase_M13_N"/>
</dbReference>
<dbReference type="CDD" id="cd24040">
    <property type="entry name" value="ASKHA_NBD_GDA1"/>
    <property type="match status" value="1"/>
</dbReference>
<evidence type="ECO:0000259" key="14">
    <source>
        <dbReference type="Pfam" id="PF01431"/>
    </source>
</evidence>
<keyword evidence="8" id="KW-0482">Metalloprotease</keyword>
<dbReference type="InterPro" id="IPR024079">
    <property type="entry name" value="MetalloPept_cat_dom_sf"/>
</dbReference>
<dbReference type="PROSITE" id="PS01238">
    <property type="entry name" value="GDA1_CD39_NTPASE"/>
    <property type="match status" value="1"/>
</dbReference>
<feature type="active site" description="Proton acceptor" evidence="9">
    <location>
        <position position="1257"/>
    </location>
</feature>
<evidence type="ECO:0000256" key="2">
    <source>
        <dbReference type="ARBA" id="ARBA00007357"/>
    </source>
</evidence>
<reference evidence="16" key="1">
    <citation type="submission" date="2023-10" db="EMBL/GenBank/DDBJ databases">
        <authorList>
            <person name="Noh H."/>
        </authorList>
    </citation>
    <scope>NUCLEOTIDE SEQUENCE</scope>
    <source>
        <strain evidence="16">DUCC4014</strain>
    </source>
</reference>
<keyword evidence="7" id="KW-0862">Zinc</keyword>
<sequence>MAEPRPSTDEEHAPLLAGGDDDQDQQQQGGKIFGIYDPSRPLTRLEKVLGAVALLFLILSATFIGLFAGTERTLKKERSKHGDPVTYTSTVTATRTIPPGGEPTGKPSAPVCTSSDCVVAAASIVQSLNTSADPCDDFYEFAVGGWLDANTIPADRGIYGSFHVVADNNKKILTKILDSIDEDSSDKSADASNRRKLKTVYKSCLDVDTLNKAGIEPFSPLAKFVVDKFADFNINPLPKEEDSLVDAAWWRGAYDESYTIPERLVAAAEKNALLRDAQRRGEIRPSAPAPAASSESLDFKPEPVDKERRDKLTTVLSFLHAREVDTLFNFVIEGDSAGNDSQIQALQFWQSFGGLPAKEYYDEAPIVDLYHSVVTGVLTEIAKDQQSATKRSLISDLAGEVAEEGWPWPWPGDDDKGGDDEPDETFEERIDRLAGLVVDFETKIVKAGADLEFITNPHYANNPYAAKDLDAALPFFDLPGYLSTFALRLYPETIIVTYPAYLKSVSRLVAKTPDHVLSAYFITKLALTYAGALGPEVPLRGHVRRLTEALQGIKKGTEENRVDVCLGWVDNLVGFIAGREYVQVAFSPEAKKDGEDIINNIVTAFHDKLPHIPWMDKESATAAQKKAKAIIPKVGYPLYPDATKPESIAGWYSRLDPKNDNFFATVVQSTLIDNSRAWLSVGRKRNRDGWLMNPQTVNAYYSPPDGEIVFPAGILQPPFYSIHWPEYLRYAAFGAVAAHELTHAFDNQGAQYDENGLLRDWWTNSTLEAFDERAQCIARQYSKYWMLDAEGNKVYVNGNLTNGEDIADSGLQQAHAAWKALKLNDVGLPGLEFTPDQLFFLGFARIWATLVRPATAIARIRTDPHSPGIWRATGTLRNLPAFHEAFGCKPGSRHPLAHLPDPLASLRRRRLSSSATSPAAAASVSAAPHPQPTIPADMFSNRKYTPLPTSANQRKRAGGGLTAPKRYLILGVATIVLGLFGWTLFSKPAASTTVYDESNTYDPALDKKPEVEDESIYKSPDIIGSDHPLKGGDHQKPGADSAVSPPPPEDEDDEELVESKPDTKPETSTPESKPHHESTPPLDDDDEESEETPSKTPSKPAGDHPTSFETDKDAASTTFCTKPFSADKPIVQYALTIDAGSTGSRIHVYKFHNCEASPQLEYETFKMLNPGLSSFKDDSEGAAKSLDPLLDEALRVVPPSLHNCSPVEVKATAGLRLLGAEQSEAILAAVRHRLETKYKFPVGKGKDAIEIMEGKDEGVYAWITANYLLKNIGEGATSDETLAVMDLGGASTQIVFEPKFQNDSQIMHDGDHKYELKFGGKKYTLYQHSYLNYGLMRARRSVHNLVAFTWSFAQTKLDWDSLSADIEIANPCLSLGTKRRIELDPPGRSAVNVTMHGGNGGFEACNRIVELVMAKDAVCEVKPCSFNGVYQPSLLDTFPHGKLLALSYFTDRLKPLLGPKHGKVHVGDVHKLAKVVCAGPDAWEKRWGHDKDVMAELHDRPEYCLDLTFMNGLLGLGYELRDERELLVEKKLNDVELGWALGAGLALVSKAELTCTV</sequence>
<feature type="compositionally biased region" description="Basic and acidic residues" evidence="12">
    <location>
        <begin position="1027"/>
        <end position="1037"/>
    </location>
</feature>
<protein>
    <submittedName>
        <fullName evidence="16">Guanosine-diphosphatase</fullName>
    </submittedName>
</protein>
<dbReference type="GO" id="GO:0005524">
    <property type="term" value="F:ATP binding"/>
    <property type="evidence" value="ECO:0007669"/>
    <property type="project" value="UniProtKB-KW"/>
</dbReference>
<feature type="region of interest" description="Disordered" evidence="12">
    <location>
        <begin position="992"/>
        <end position="1114"/>
    </location>
</feature>
<comment type="cofactor">
    <cofactor evidence="1">
        <name>Zn(2+)</name>
        <dbReference type="ChEBI" id="CHEBI:29105"/>
    </cofactor>
</comment>
<dbReference type="SUPFAM" id="SSF55486">
    <property type="entry name" value="Metalloproteases ('zincins'), catalytic domain"/>
    <property type="match status" value="1"/>
</dbReference>
<keyword evidence="13" id="KW-0472">Membrane</keyword>
<evidence type="ECO:0000256" key="1">
    <source>
        <dbReference type="ARBA" id="ARBA00001947"/>
    </source>
</evidence>
<organism evidence="16 17">
    <name type="scientific">Vanrija pseudolonga</name>
    <dbReference type="NCBI Taxonomy" id="143232"/>
    <lineage>
        <taxon>Eukaryota</taxon>
        <taxon>Fungi</taxon>
        <taxon>Dikarya</taxon>
        <taxon>Basidiomycota</taxon>
        <taxon>Agaricomycotina</taxon>
        <taxon>Tremellomycetes</taxon>
        <taxon>Trichosporonales</taxon>
        <taxon>Trichosporonaceae</taxon>
        <taxon>Vanrija</taxon>
    </lineage>
</organism>
<keyword evidence="13" id="KW-1133">Transmembrane helix</keyword>
<feature type="compositionally biased region" description="Polar residues" evidence="12">
    <location>
        <begin position="992"/>
        <end position="1001"/>
    </location>
</feature>
<comment type="similarity">
    <text evidence="3 11">Belongs to the GDA1/CD39 NTPase family.</text>
</comment>
<comment type="similarity">
    <text evidence="2">Belongs to the peptidase M13 family.</text>
</comment>
<dbReference type="GO" id="GO:0005886">
    <property type="term" value="C:plasma membrane"/>
    <property type="evidence" value="ECO:0007669"/>
    <property type="project" value="TreeGrafter"/>
</dbReference>
<evidence type="ECO:0000256" key="12">
    <source>
        <dbReference type="SAM" id="MobiDB-lite"/>
    </source>
</evidence>
<dbReference type="GO" id="GO:0016485">
    <property type="term" value="P:protein processing"/>
    <property type="evidence" value="ECO:0007669"/>
    <property type="project" value="TreeGrafter"/>
</dbReference>
<keyword evidence="13" id="KW-0812">Transmembrane</keyword>
<evidence type="ECO:0000256" key="10">
    <source>
        <dbReference type="PIRSR" id="PIRSR600407-2"/>
    </source>
</evidence>
<keyword evidence="17" id="KW-1185">Reference proteome</keyword>
<dbReference type="EMBL" id="CP086716">
    <property type="protein sequence ID" value="WOO81353.1"/>
    <property type="molecule type" value="Genomic_DNA"/>
</dbReference>
<proteinExistence type="inferred from homology"/>
<dbReference type="Gene3D" id="1.10.1380.10">
    <property type="entry name" value="Neutral endopeptidase , domain2"/>
    <property type="match status" value="1"/>
</dbReference>
<dbReference type="InterPro" id="IPR042089">
    <property type="entry name" value="Peptidase_M13_dom_2"/>
</dbReference>
<dbReference type="InterPro" id="IPR000407">
    <property type="entry name" value="GDA1_CD39_NTPase"/>
</dbReference>
<feature type="region of interest" description="Disordered" evidence="12">
    <location>
        <begin position="278"/>
        <end position="304"/>
    </location>
</feature>
<dbReference type="Gene3D" id="3.30.420.150">
    <property type="entry name" value="Exopolyphosphatase. Domain 2"/>
    <property type="match status" value="1"/>
</dbReference>
<feature type="region of interest" description="Disordered" evidence="12">
    <location>
        <begin position="1"/>
        <end position="35"/>
    </location>
</feature>
<dbReference type="Pfam" id="PF05649">
    <property type="entry name" value="Peptidase_M13_N"/>
    <property type="match status" value="2"/>
</dbReference>
<evidence type="ECO:0000256" key="11">
    <source>
        <dbReference type="RuleBase" id="RU003833"/>
    </source>
</evidence>
<keyword evidence="4" id="KW-0645">Protease</keyword>
<keyword evidence="10" id="KW-0547">Nucleotide-binding</keyword>
<feature type="region of interest" description="Disordered" evidence="12">
    <location>
        <begin position="917"/>
        <end position="959"/>
    </location>
</feature>
<dbReference type="GO" id="GO:0046872">
    <property type="term" value="F:metal ion binding"/>
    <property type="evidence" value="ECO:0007669"/>
    <property type="project" value="UniProtKB-KW"/>
</dbReference>
<evidence type="ECO:0000256" key="3">
    <source>
        <dbReference type="ARBA" id="ARBA00009283"/>
    </source>
</evidence>
<feature type="domain" description="Peptidase M13 C-terminal" evidence="14">
    <location>
        <begin position="698"/>
        <end position="893"/>
    </location>
</feature>
<feature type="compositionally biased region" description="Low complexity" evidence="12">
    <location>
        <begin position="285"/>
        <end position="294"/>
    </location>
</feature>
<evidence type="ECO:0000313" key="17">
    <source>
        <dbReference type="Proteomes" id="UP000827549"/>
    </source>
</evidence>
<dbReference type="PANTHER" id="PTHR11733:SF167">
    <property type="entry name" value="FI17812P1-RELATED"/>
    <property type="match status" value="1"/>
</dbReference>
<dbReference type="RefSeq" id="XP_062627385.1">
    <property type="nucleotide sequence ID" value="XM_062771401.1"/>
</dbReference>
<feature type="compositionally biased region" description="Acidic residues" evidence="12">
    <location>
        <begin position="1082"/>
        <end position="1091"/>
    </location>
</feature>
<dbReference type="GeneID" id="87808114"/>
<dbReference type="PANTHER" id="PTHR11733">
    <property type="entry name" value="ZINC METALLOPROTEASE FAMILY M13 NEPRILYSIN-RELATED"/>
    <property type="match status" value="1"/>
</dbReference>
<feature type="compositionally biased region" description="Low complexity" evidence="12">
    <location>
        <begin position="917"/>
        <end position="928"/>
    </location>
</feature>
<dbReference type="Gene3D" id="3.40.390.10">
    <property type="entry name" value="Collagenase (Catalytic Domain)"/>
    <property type="match status" value="2"/>
</dbReference>
<evidence type="ECO:0000256" key="8">
    <source>
        <dbReference type="ARBA" id="ARBA00023049"/>
    </source>
</evidence>
<feature type="transmembrane region" description="Helical" evidence="13">
    <location>
        <begin position="48"/>
        <end position="70"/>
    </location>
</feature>
<keyword evidence="10" id="KW-0067">ATP-binding</keyword>
<feature type="binding site" evidence="10">
    <location>
        <begin position="1289"/>
        <end position="1293"/>
    </location>
    <ligand>
        <name>ATP</name>
        <dbReference type="ChEBI" id="CHEBI:30616"/>
    </ligand>
</feature>
<keyword evidence="6 11" id="KW-0378">Hydrolase</keyword>
<feature type="compositionally biased region" description="Basic and acidic residues" evidence="12">
    <location>
        <begin position="1"/>
        <end position="13"/>
    </location>
</feature>
<dbReference type="Pfam" id="PF01431">
    <property type="entry name" value="Peptidase_M13"/>
    <property type="match status" value="1"/>
</dbReference>
<accession>A0AAF0YD36</accession>
<evidence type="ECO:0000256" key="7">
    <source>
        <dbReference type="ARBA" id="ARBA00022833"/>
    </source>
</evidence>
<gene>
    <name evidence="16" type="primary">gda1</name>
    <name evidence="16" type="ORF">LOC62_03G004882</name>
</gene>
<dbReference type="Pfam" id="PF01150">
    <property type="entry name" value="GDA1_CD39"/>
    <property type="match status" value="1"/>
</dbReference>
<evidence type="ECO:0000256" key="13">
    <source>
        <dbReference type="SAM" id="Phobius"/>
    </source>
</evidence>
<evidence type="ECO:0000256" key="6">
    <source>
        <dbReference type="ARBA" id="ARBA00022801"/>
    </source>
</evidence>
<dbReference type="Gene3D" id="3.30.420.40">
    <property type="match status" value="1"/>
</dbReference>
<dbReference type="GO" id="GO:0017110">
    <property type="term" value="F:nucleoside diphosphate phosphatase activity"/>
    <property type="evidence" value="ECO:0007669"/>
    <property type="project" value="UniProtKB-ARBA"/>
</dbReference>
<evidence type="ECO:0000259" key="15">
    <source>
        <dbReference type="Pfam" id="PF05649"/>
    </source>
</evidence>
<dbReference type="PRINTS" id="PR00786">
    <property type="entry name" value="NEPRILYSIN"/>
</dbReference>
<dbReference type="GO" id="GO:0004222">
    <property type="term" value="F:metalloendopeptidase activity"/>
    <property type="evidence" value="ECO:0007669"/>
    <property type="project" value="InterPro"/>
</dbReference>
<feature type="domain" description="Peptidase M13 N-terminal" evidence="15">
    <location>
        <begin position="134"/>
        <end position="226"/>
    </location>
</feature>
<evidence type="ECO:0000313" key="16">
    <source>
        <dbReference type="EMBL" id="WOO81353.1"/>
    </source>
</evidence>
<name>A0AAF0YD36_9TREE</name>
<dbReference type="CDD" id="cd08662">
    <property type="entry name" value="M13"/>
    <property type="match status" value="1"/>
</dbReference>
<evidence type="ECO:0000256" key="4">
    <source>
        <dbReference type="ARBA" id="ARBA00022670"/>
    </source>
</evidence>
<keyword evidence="5" id="KW-0479">Metal-binding</keyword>
<feature type="domain" description="Peptidase M13 N-terminal" evidence="15">
    <location>
        <begin position="307"/>
        <end position="637"/>
    </location>
</feature>
<evidence type="ECO:0000256" key="9">
    <source>
        <dbReference type="PIRSR" id="PIRSR600407-1"/>
    </source>
</evidence>
<dbReference type="InterPro" id="IPR018497">
    <property type="entry name" value="Peptidase_M13_C"/>
</dbReference>
<evidence type="ECO:0000256" key="5">
    <source>
        <dbReference type="ARBA" id="ARBA00022723"/>
    </source>
</evidence>